<evidence type="ECO:0000256" key="3">
    <source>
        <dbReference type="ARBA" id="ARBA00022692"/>
    </source>
</evidence>
<evidence type="ECO:0000313" key="6">
    <source>
        <dbReference type="EMBL" id="MFD1037674.1"/>
    </source>
</evidence>
<dbReference type="PANTHER" id="PTHR23513:SF6">
    <property type="entry name" value="MAJOR FACILITATOR SUPERFAMILY ASSOCIATED DOMAIN-CONTAINING PROTEIN"/>
    <property type="match status" value="1"/>
</dbReference>
<dbReference type="InterPro" id="IPR036259">
    <property type="entry name" value="MFS_trans_sf"/>
</dbReference>
<sequence>MFGISDAFSYPALNSLTPILLNEDQLQRGNSFIQMTTQISPIFGPALGGTLIALLGREFLQ</sequence>
<gene>
    <name evidence="6" type="ORF">ACFQ3N_04440</name>
</gene>
<reference evidence="7" key="1">
    <citation type="journal article" date="2019" name="Int. J. Syst. Evol. Microbiol.">
        <title>The Global Catalogue of Microorganisms (GCM) 10K type strain sequencing project: providing services to taxonomists for standard genome sequencing and annotation.</title>
        <authorList>
            <consortium name="The Broad Institute Genomics Platform"/>
            <consortium name="The Broad Institute Genome Sequencing Center for Infectious Disease"/>
            <person name="Wu L."/>
            <person name="Ma J."/>
        </authorList>
    </citation>
    <scope>NUCLEOTIDE SEQUENCE [LARGE SCALE GENOMIC DNA]</scope>
    <source>
        <strain evidence="7">CCUG 56754</strain>
    </source>
</reference>
<protein>
    <recommendedName>
        <fullName evidence="8">Major facilitator superfamily (MFS) profile domain-containing protein</fullName>
    </recommendedName>
</protein>
<dbReference type="PANTHER" id="PTHR23513">
    <property type="entry name" value="INTEGRAL MEMBRANE EFFLUX PROTEIN-RELATED"/>
    <property type="match status" value="1"/>
</dbReference>
<evidence type="ECO:0000256" key="2">
    <source>
        <dbReference type="ARBA" id="ARBA00022475"/>
    </source>
</evidence>
<accession>A0ABW3LK65</accession>
<keyword evidence="7" id="KW-1185">Reference proteome</keyword>
<comment type="subcellular location">
    <subcellularLocation>
        <location evidence="1">Cell membrane</location>
        <topology evidence="1">Multi-pass membrane protein</topology>
    </subcellularLocation>
</comment>
<evidence type="ECO:0000256" key="5">
    <source>
        <dbReference type="ARBA" id="ARBA00023136"/>
    </source>
</evidence>
<comment type="caution">
    <text evidence="6">The sequence shown here is derived from an EMBL/GenBank/DDBJ whole genome shotgun (WGS) entry which is preliminary data.</text>
</comment>
<proteinExistence type="predicted"/>
<keyword evidence="4" id="KW-1133">Transmembrane helix</keyword>
<dbReference type="SUPFAM" id="SSF103473">
    <property type="entry name" value="MFS general substrate transporter"/>
    <property type="match status" value="1"/>
</dbReference>
<organism evidence="6 7">
    <name type="scientific">Virgibacillus byunsanensis</name>
    <dbReference type="NCBI Taxonomy" id="570945"/>
    <lineage>
        <taxon>Bacteria</taxon>
        <taxon>Bacillati</taxon>
        <taxon>Bacillota</taxon>
        <taxon>Bacilli</taxon>
        <taxon>Bacillales</taxon>
        <taxon>Bacillaceae</taxon>
        <taxon>Virgibacillus</taxon>
    </lineage>
</organism>
<keyword evidence="3" id="KW-0812">Transmembrane</keyword>
<dbReference type="EMBL" id="JBHTKJ010000008">
    <property type="protein sequence ID" value="MFD1037674.1"/>
    <property type="molecule type" value="Genomic_DNA"/>
</dbReference>
<evidence type="ECO:0008006" key="8">
    <source>
        <dbReference type="Google" id="ProtNLM"/>
    </source>
</evidence>
<evidence type="ECO:0000256" key="4">
    <source>
        <dbReference type="ARBA" id="ARBA00022989"/>
    </source>
</evidence>
<evidence type="ECO:0000256" key="1">
    <source>
        <dbReference type="ARBA" id="ARBA00004651"/>
    </source>
</evidence>
<dbReference type="Proteomes" id="UP001597040">
    <property type="component" value="Unassembled WGS sequence"/>
</dbReference>
<evidence type="ECO:0000313" key="7">
    <source>
        <dbReference type="Proteomes" id="UP001597040"/>
    </source>
</evidence>
<keyword evidence="2" id="KW-1003">Cell membrane</keyword>
<dbReference type="Gene3D" id="1.20.1250.20">
    <property type="entry name" value="MFS general substrate transporter like domains"/>
    <property type="match status" value="1"/>
</dbReference>
<keyword evidence="5" id="KW-0472">Membrane</keyword>
<name>A0ABW3LK65_9BACI</name>
<dbReference type="RefSeq" id="WP_390359950.1">
    <property type="nucleotide sequence ID" value="NZ_JBHTKJ010000008.1"/>
</dbReference>